<dbReference type="EMBL" id="NHMK01000037">
    <property type="protein sequence ID" value="OWL93319.1"/>
    <property type="molecule type" value="Genomic_DNA"/>
</dbReference>
<gene>
    <name evidence="1" type="ORF">CBQ26_20455</name>
</gene>
<reference evidence="1 2" key="1">
    <citation type="submission" date="2017-05" db="EMBL/GenBank/DDBJ databases">
        <title>De novo genome assembly of Deniococcus indicus strain DR1.</title>
        <authorList>
            <person name="Chauhan D."/>
            <person name="Yennamalli R.M."/>
            <person name="Priyadarshini R."/>
        </authorList>
    </citation>
    <scope>NUCLEOTIDE SEQUENCE [LARGE SCALE GENOMIC DNA]</scope>
    <source>
        <strain evidence="1 2">DR1</strain>
    </source>
</reference>
<evidence type="ECO:0000313" key="1">
    <source>
        <dbReference type="EMBL" id="OWL93319.1"/>
    </source>
</evidence>
<organism evidence="1 2">
    <name type="scientific">Deinococcus indicus</name>
    <dbReference type="NCBI Taxonomy" id="223556"/>
    <lineage>
        <taxon>Bacteria</taxon>
        <taxon>Thermotogati</taxon>
        <taxon>Deinococcota</taxon>
        <taxon>Deinococci</taxon>
        <taxon>Deinococcales</taxon>
        <taxon>Deinococcaceae</taxon>
        <taxon>Deinococcus</taxon>
    </lineage>
</organism>
<dbReference type="AlphaFoldDB" id="A0A2D0A6W7"/>
<dbReference type="Proteomes" id="UP000197208">
    <property type="component" value="Unassembled WGS sequence"/>
</dbReference>
<sequence length="499" mass="51902">MSFFPQVPDGEGMARRPWPLLRARRAALVSCAVLLMGAVLGGCAPFPGADGSPDGGGVDAATGAGPLGDGARLLAWQAAEPGPRVLTTAEREAITDAYLRGPRETAFAAGTGQLDGLRDLFQGAALLDAQDVARGGAAPVGWAHTPALRFFAPDGATVSFTDRFTYATPRPDPDAAPRVARRELDVVMELGDGNWRVHHWRVLRDEPLPAAPPTARPAPYRAVRAAPDWPQRPADTLRRDVSAVTELGLDTLIVPLALGAAGPLNAGRAAQVGRALGVLLEAAAARNVTVLLDLRVAALDPAGLRDLHAALGPEPEGNPASVGARLGGVILSPARSPSAAQLGAWRQTVRARFPALPVGYRAPGRSAAAALAGAVDFVAGGADAPVFRERRAPLGRLGDARRGWQLRAFLTRPGALEAGVLAPDGGREGRGALLTADGSFTPLTRWADPARPPPGPVAWLLGWAADLWTLPAGLLLGGALRGRLTRWRGARRAAIAKRP</sequence>
<evidence type="ECO:0000313" key="2">
    <source>
        <dbReference type="Proteomes" id="UP000197208"/>
    </source>
</evidence>
<name>A0A2D0A6W7_9DEIO</name>
<comment type="caution">
    <text evidence="1">The sequence shown here is derived from an EMBL/GenBank/DDBJ whole genome shotgun (WGS) entry which is preliminary data.</text>
</comment>
<keyword evidence="2" id="KW-1185">Reference proteome</keyword>
<proteinExistence type="predicted"/>
<protein>
    <submittedName>
        <fullName evidence="1">Uncharacterized protein</fullName>
    </submittedName>
</protein>
<accession>A0A2D0A6W7</accession>